<keyword evidence="10" id="KW-1185">Reference proteome</keyword>
<dbReference type="GO" id="GO:0006508">
    <property type="term" value="P:proteolysis"/>
    <property type="evidence" value="ECO:0007669"/>
    <property type="project" value="UniProtKB-KW"/>
</dbReference>
<feature type="binding site" evidence="6">
    <location>
        <position position="462"/>
    </location>
    <ligand>
        <name>Zn(2+)</name>
        <dbReference type="ChEBI" id="CHEBI:29105"/>
        <note>catalytic</note>
    </ligand>
</feature>
<reference evidence="11" key="1">
    <citation type="submission" date="2016-11" db="UniProtKB">
        <authorList>
            <consortium name="WormBaseParasite"/>
        </authorList>
    </citation>
    <scope>IDENTIFICATION</scope>
</reference>
<dbReference type="PANTHER" id="PTHR10127:SF780">
    <property type="entry name" value="METALLOENDOPEPTIDASE"/>
    <property type="match status" value="1"/>
</dbReference>
<dbReference type="Pfam" id="PF01400">
    <property type="entry name" value="Astacin"/>
    <property type="match status" value="1"/>
</dbReference>
<dbReference type="Gene3D" id="3.40.390.10">
    <property type="entry name" value="Collagenase (Catalytic Domain)"/>
    <property type="match status" value="1"/>
</dbReference>
<feature type="binding site" evidence="6">
    <location>
        <position position="466"/>
    </location>
    <ligand>
        <name>Zn(2+)</name>
        <dbReference type="ChEBI" id="CHEBI:29105"/>
        <note>catalytic</note>
    </ligand>
</feature>
<dbReference type="SUPFAM" id="SSF55486">
    <property type="entry name" value="Metalloproteases ('zincins'), catalytic domain"/>
    <property type="match status" value="1"/>
</dbReference>
<dbReference type="InterPro" id="IPR006026">
    <property type="entry name" value="Peptidase_Metallo"/>
</dbReference>
<evidence type="ECO:0000256" key="5">
    <source>
        <dbReference type="ARBA" id="ARBA00023049"/>
    </source>
</evidence>
<evidence type="ECO:0000256" key="2">
    <source>
        <dbReference type="ARBA" id="ARBA00022723"/>
    </source>
</evidence>
<name>A0A1I8G6P4_9PLAT</name>
<organism evidence="10 11">
    <name type="scientific">Macrostomum lignano</name>
    <dbReference type="NCBI Taxonomy" id="282301"/>
    <lineage>
        <taxon>Eukaryota</taxon>
        <taxon>Metazoa</taxon>
        <taxon>Spiralia</taxon>
        <taxon>Lophotrochozoa</taxon>
        <taxon>Platyhelminthes</taxon>
        <taxon>Rhabditophora</taxon>
        <taxon>Macrostomorpha</taxon>
        <taxon>Macrostomida</taxon>
        <taxon>Macrostomidae</taxon>
        <taxon>Macrostomum</taxon>
    </lineage>
</organism>
<keyword evidence="1 6" id="KW-0645">Protease</keyword>
<evidence type="ECO:0000256" key="6">
    <source>
        <dbReference type="PROSITE-ProRule" id="PRU01211"/>
    </source>
</evidence>
<protein>
    <recommendedName>
        <fullName evidence="7">Metalloendopeptidase</fullName>
        <ecNumber evidence="7">3.4.24.-</ecNumber>
    </recommendedName>
</protein>
<dbReference type="GO" id="GO:0008270">
    <property type="term" value="F:zinc ion binding"/>
    <property type="evidence" value="ECO:0007669"/>
    <property type="project" value="UniProtKB-UniRule"/>
</dbReference>
<evidence type="ECO:0000256" key="3">
    <source>
        <dbReference type="ARBA" id="ARBA00022801"/>
    </source>
</evidence>
<keyword evidence="5 6" id="KW-0482">Metalloprotease</keyword>
<evidence type="ECO:0000313" key="10">
    <source>
        <dbReference type="Proteomes" id="UP000095280"/>
    </source>
</evidence>
<dbReference type="PROSITE" id="PS51864">
    <property type="entry name" value="ASTACIN"/>
    <property type="match status" value="1"/>
</dbReference>
<evidence type="ECO:0000259" key="9">
    <source>
        <dbReference type="PROSITE" id="PS51864"/>
    </source>
</evidence>
<keyword evidence="4 6" id="KW-0862">Zinc</keyword>
<comment type="caution">
    <text evidence="6">Lacks conserved residue(s) required for the propagation of feature annotation.</text>
</comment>
<proteinExistence type="predicted"/>
<sequence length="586" mass="63196">VLPGRQPRAVQLGVCGPESLQLLDSGECIFLACGHCSCANLLVLDRRGQVLQQRQRTAHFLVLAHAPVCPVLRRRWHSPAALHSLKGAAASESLPRCAESAASPRPACFAVAPGTQAVASGSSGPAASVNTLTSLEASPIGSGGFAARFADGAVCVGLISGGKVRLLSRVLSNQDGWPSTRSACSTMASSCWPAAATAASGPSSAKGWRRSAPMLALITGLDVCEKTGLMVTWQRGHLVSPPGNCLTEGGNLLIKHLSCTVVPNQMLQGCAFLQSDRRLLTVTFESNEIRVFARNLSSLVINNASTTNSSNKQNSSTGVVIQIDDMLIPIEDLQAPTAPVRSDGSSSDQASSSSSNSLPSSSYLSCRRLWPKGRLYYRFGLGFPSSYRNMLSRLAARISSASSNQQLVTFVESNYFIDVQHVEVIDDVGCYSYVGRQSSSSSYSQALSLQVPNCMLESIIQHEFMHALGFYHEQSRPDRDSFVTVLWNNIDSDECNNFLKTSYKLTNDYPRYDYGSVMHYQSHYFSCLSGSKTLLMKNGSLIDERNNLSSLDAEKLSYTYSSTNLAYCSTRSDAAFEFASKVLTVA</sequence>
<dbReference type="InterPro" id="IPR001506">
    <property type="entry name" value="Peptidase_M12A"/>
</dbReference>
<dbReference type="WBParaSite" id="maker-uti_cns_0000945-snap-gene-0.47-mRNA-1">
    <property type="protein sequence ID" value="maker-uti_cns_0000945-snap-gene-0.47-mRNA-1"/>
    <property type="gene ID" value="maker-uti_cns_0000945-snap-gene-0.47"/>
</dbReference>
<feature type="region of interest" description="Disordered" evidence="8">
    <location>
        <begin position="337"/>
        <end position="362"/>
    </location>
</feature>
<evidence type="ECO:0000256" key="4">
    <source>
        <dbReference type="ARBA" id="ARBA00022833"/>
    </source>
</evidence>
<dbReference type="Proteomes" id="UP000095280">
    <property type="component" value="Unplaced"/>
</dbReference>
<dbReference type="GO" id="GO:0004222">
    <property type="term" value="F:metalloendopeptidase activity"/>
    <property type="evidence" value="ECO:0007669"/>
    <property type="project" value="UniProtKB-UniRule"/>
</dbReference>
<dbReference type="InterPro" id="IPR024079">
    <property type="entry name" value="MetalloPept_cat_dom_sf"/>
</dbReference>
<evidence type="ECO:0000256" key="8">
    <source>
        <dbReference type="SAM" id="MobiDB-lite"/>
    </source>
</evidence>
<evidence type="ECO:0000256" key="1">
    <source>
        <dbReference type="ARBA" id="ARBA00022670"/>
    </source>
</evidence>
<feature type="domain" description="Peptidase M12A" evidence="9">
    <location>
        <begin position="356"/>
        <end position="569"/>
    </location>
</feature>
<keyword evidence="3 6" id="KW-0378">Hydrolase</keyword>
<keyword evidence="2 6" id="KW-0479">Metal-binding</keyword>
<accession>A0A1I8G6P4</accession>
<dbReference type="PRINTS" id="PR00480">
    <property type="entry name" value="ASTACIN"/>
</dbReference>
<evidence type="ECO:0000313" key="11">
    <source>
        <dbReference type="WBParaSite" id="maker-uti_cns_0000945-snap-gene-0.47-mRNA-1"/>
    </source>
</evidence>
<dbReference type="AlphaFoldDB" id="A0A1I8G6P4"/>
<feature type="active site" evidence="6">
    <location>
        <position position="463"/>
    </location>
</feature>
<comment type="cofactor">
    <cofactor evidence="6 7">
        <name>Zn(2+)</name>
        <dbReference type="ChEBI" id="CHEBI:29105"/>
    </cofactor>
    <text evidence="6 7">Binds 1 zinc ion per subunit.</text>
</comment>
<evidence type="ECO:0000256" key="7">
    <source>
        <dbReference type="RuleBase" id="RU361183"/>
    </source>
</evidence>
<dbReference type="PANTHER" id="PTHR10127">
    <property type="entry name" value="DISCOIDIN, CUB, EGF, LAMININ , AND ZINC METALLOPROTEASE DOMAIN CONTAINING"/>
    <property type="match status" value="1"/>
</dbReference>
<feature type="binding site" evidence="6">
    <location>
        <position position="472"/>
    </location>
    <ligand>
        <name>Zn(2+)</name>
        <dbReference type="ChEBI" id="CHEBI:29105"/>
        <note>catalytic</note>
    </ligand>
</feature>
<dbReference type="SMART" id="SM00235">
    <property type="entry name" value="ZnMc"/>
    <property type="match status" value="1"/>
</dbReference>
<dbReference type="EC" id="3.4.24.-" evidence="7"/>
<feature type="compositionally biased region" description="Low complexity" evidence="8">
    <location>
        <begin position="342"/>
        <end position="362"/>
    </location>
</feature>